<sequence length="205" mass="23855">MSFTSYKTLSQVVQSFHLSYQETNFIEPQVFTVNDYLRAELTFNLTELVVDSSEYALCENIIYPILREIWKAYKTDFMLWSHHPLGENETLTDIPDYLIAKRSPLGKIVFEQPYFIVVEAKKDNFSEGWGQCAAELVAIQQLNQIPEQTLFGIVTNAERWEFAKLQQQQLTKNQSGYQIENLNELFAAINYVFLESQKQLKTNSN</sequence>
<evidence type="ECO:0000313" key="1">
    <source>
        <dbReference type="EMBL" id="EIJ43120.1"/>
    </source>
</evidence>
<dbReference type="STRING" id="395493.BegalDRAFT_2266"/>
<gene>
    <name evidence="1" type="ORF">BegalDRAFT_2266</name>
</gene>
<organism evidence="1 2">
    <name type="scientific">Beggiatoa alba B18LD</name>
    <dbReference type="NCBI Taxonomy" id="395493"/>
    <lineage>
        <taxon>Bacteria</taxon>
        <taxon>Pseudomonadati</taxon>
        <taxon>Pseudomonadota</taxon>
        <taxon>Gammaproteobacteria</taxon>
        <taxon>Thiotrichales</taxon>
        <taxon>Thiotrichaceae</taxon>
        <taxon>Beggiatoa</taxon>
    </lineage>
</organism>
<dbReference type="HOGENOM" id="CLU_084165_0_0_6"/>
<dbReference type="RefSeq" id="WP_002690049.1">
    <property type="nucleotide sequence ID" value="NZ_JH600070.1"/>
</dbReference>
<accession>I3CHM7</accession>
<proteinExistence type="predicted"/>
<dbReference type="OrthoDB" id="518124at2"/>
<evidence type="ECO:0008006" key="3">
    <source>
        <dbReference type="Google" id="ProtNLM"/>
    </source>
</evidence>
<dbReference type="eggNOG" id="ENOG502Z7T6">
    <property type="taxonomic scope" value="Bacteria"/>
</dbReference>
<dbReference type="EMBL" id="JH600070">
    <property type="protein sequence ID" value="EIJ43120.1"/>
    <property type="molecule type" value="Genomic_DNA"/>
</dbReference>
<name>I3CHM7_9GAMM</name>
<evidence type="ECO:0000313" key="2">
    <source>
        <dbReference type="Proteomes" id="UP000005744"/>
    </source>
</evidence>
<dbReference type="Proteomes" id="UP000005744">
    <property type="component" value="Unassembled WGS sequence"/>
</dbReference>
<dbReference type="AlphaFoldDB" id="I3CHM7"/>
<keyword evidence="2" id="KW-1185">Reference proteome</keyword>
<protein>
    <recommendedName>
        <fullName evidence="3">Type I restriction enzyme R protein N-terminal domain-containing protein</fullName>
    </recommendedName>
</protein>
<reference evidence="1 2" key="1">
    <citation type="submission" date="2011-11" db="EMBL/GenBank/DDBJ databases">
        <title>Improved High-Quality Draft sequence of Beggiatoa alba B18lD.</title>
        <authorList>
            <consortium name="US DOE Joint Genome Institute"/>
            <person name="Lucas S."/>
            <person name="Han J."/>
            <person name="Lapidus A."/>
            <person name="Cheng J.-F."/>
            <person name="Goodwin L."/>
            <person name="Pitluck S."/>
            <person name="Peters L."/>
            <person name="Mikhailova N."/>
            <person name="Held B."/>
            <person name="Detter J.C."/>
            <person name="Han C."/>
            <person name="Tapia R."/>
            <person name="Land M."/>
            <person name="Hauser L."/>
            <person name="Kyrpides N."/>
            <person name="Ivanova N."/>
            <person name="Pagani I."/>
            <person name="Samuel K."/>
            <person name="Teske A."/>
            <person name="Mueller J."/>
            <person name="Woyke T."/>
        </authorList>
    </citation>
    <scope>NUCLEOTIDE SEQUENCE [LARGE SCALE GENOMIC DNA]</scope>
    <source>
        <strain evidence="1 2">B18LD</strain>
    </source>
</reference>